<keyword evidence="3" id="KW-1185">Reference proteome</keyword>
<evidence type="ECO:0000313" key="2">
    <source>
        <dbReference type="EMBL" id="NHN87512.1"/>
    </source>
</evidence>
<sequence>MSRIDSLGYVTRGRMPSKTRSPSAKSAFSLPREVEATESEIRPAAVSLTLLSLQESSLAGDEKEHRETLAWGQAALDVLKKLQIALLDGRSSPEALLVELDGICRDMPPSGMNGIAAVANSIRVKLAVEAARIRRQENKKNHISQQVGPTADQS</sequence>
<comment type="caution">
    <text evidence="2">The sequence shown here is derived from an EMBL/GenBank/DDBJ whole genome shotgun (WGS) entry which is preliminary data.</text>
</comment>
<evidence type="ECO:0000256" key="1">
    <source>
        <dbReference type="SAM" id="MobiDB-lite"/>
    </source>
</evidence>
<dbReference type="InterPro" id="IPR019704">
    <property type="entry name" value="Flagellar_assmbl_FliX_class2"/>
</dbReference>
<accession>A0ABX0JVV0</accession>
<dbReference type="Pfam" id="PF10768">
    <property type="entry name" value="FliX"/>
    <property type="match status" value="1"/>
</dbReference>
<evidence type="ECO:0000313" key="3">
    <source>
        <dbReference type="Proteomes" id="UP000631653"/>
    </source>
</evidence>
<proteinExistence type="predicted"/>
<dbReference type="EMBL" id="WOSY01000002">
    <property type="protein sequence ID" value="NHN87512.1"/>
    <property type="molecule type" value="Genomic_DNA"/>
</dbReference>
<dbReference type="RefSeq" id="WP_173568811.1">
    <property type="nucleotide sequence ID" value="NZ_WOSY01000002.1"/>
</dbReference>
<feature type="region of interest" description="Disordered" evidence="1">
    <location>
        <begin position="1"/>
        <end position="31"/>
    </location>
</feature>
<reference evidence="2 3" key="1">
    <citation type="journal article" date="2020" name="Int. J. Syst. Evol. Microbiol.">
        <title>Novel acetic acid bacteria from cider fermentations: Acetobacter conturbans sp. nov. and Acetobacter fallax sp. nov.</title>
        <authorList>
            <person name="Sombolestani A.S."/>
            <person name="Cleenwerck I."/>
            <person name="Cnockaert M."/>
            <person name="Borremans W."/>
            <person name="Wieme A.D."/>
            <person name="De Vuyst L."/>
            <person name="Vandamme P."/>
        </authorList>
    </citation>
    <scope>NUCLEOTIDE SEQUENCE [LARGE SCALE GENOMIC DNA]</scope>
    <source>
        <strain evidence="2 3">LMG 1627</strain>
    </source>
</reference>
<dbReference type="Proteomes" id="UP000631653">
    <property type="component" value="Unassembled WGS sequence"/>
</dbReference>
<name>A0ABX0JVV0_9PROT</name>
<organism evidence="2 3">
    <name type="scientific">Acetobacter conturbans</name>
    <dbReference type="NCBI Taxonomy" id="1737472"/>
    <lineage>
        <taxon>Bacteria</taxon>
        <taxon>Pseudomonadati</taxon>
        <taxon>Pseudomonadota</taxon>
        <taxon>Alphaproteobacteria</taxon>
        <taxon>Acetobacterales</taxon>
        <taxon>Acetobacteraceae</taxon>
        <taxon>Acetobacter</taxon>
    </lineage>
</organism>
<gene>
    <name evidence="2" type="ORF">GOB81_02550</name>
</gene>
<protein>
    <submittedName>
        <fullName evidence="2">Uncharacterized protein</fullName>
    </submittedName>
</protein>